<feature type="compositionally biased region" description="Low complexity" evidence="1">
    <location>
        <begin position="123"/>
        <end position="137"/>
    </location>
</feature>
<gene>
    <name evidence="2" type="ORF">B0H65DRAFT_545252</name>
</gene>
<dbReference type="GO" id="GO:0003713">
    <property type="term" value="F:transcription coactivator activity"/>
    <property type="evidence" value="ECO:0007669"/>
    <property type="project" value="InterPro"/>
</dbReference>
<dbReference type="PANTHER" id="PTHR15690">
    <property type="entry name" value="NUCLEAR RECEPTOR COACTIVATOR 6"/>
    <property type="match status" value="1"/>
</dbReference>
<feature type="region of interest" description="Disordered" evidence="1">
    <location>
        <begin position="250"/>
        <end position="318"/>
    </location>
</feature>
<reference evidence="2" key="1">
    <citation type="journal article" date="2023" name="Mol. Phylogenet. Evol.">
        <title>Genome-scale phylogeny and comparative genomics of the fungal order Sordariales.</title>
        <authorList>
            <person name="Hensen N."/>
            <person name="Bonometti L."/>
            <person name="Westerberg I."/>
            <person name="Brannstrom I.O."/>
            <person name="Guillou S."/>
            <person name="Cros-Aarteil S."/>
            <person name="Calhoun S."/>
            <person name="Haridas S."/>
            <person name="Kuo A."/>
            <person name="Mondo S."/>
            <person name="Pangilinan J."/>
            <person name="Riley R."/>
            <person name="LaButti K."/>
            <person name="Andreopoulos B."/>
            <person name="Lipzen A."/>
            <person name="Chen C."/>
            <person name="Yan M."/>
            <person name="Daum C."/>
            <person name="Ng V."/>
            <person name="Clum A."/>
            <person name="Steindorff A."/>
            <person name="Ohm R.A."/>
            <person name="Martin F."/>
            <person name="Silar P."/>
            <person name="Natvig D.O."/>
            <person name="Lalanne C."/>
            <person name="Gautier V."/>
            <person name="Ament-Velasquez S.L."/>
            <person name="Kruys A."/>
            <person name="Hutchinson M.I."/>
            <person name="Powell A.J."/>
            <person name="Barry K."/>
            <person name="Miller A.N."/>
            <person name="Grigoriev I.V."/>
            <person name="Debuchy R."/>
            <person name="Gladieux P."/>
            <person name="Hiltunen Thoren M."/>
            <person name="Johannesson H."/>
        </authorList>
    </citation>
    <scope>NUCLEOTIDE SEQUENCE</scope>
    <source>
        <strain evidence="2">CBS 560.94</strain>
    </source>
</reference>
<evidence type="ECO:0000256" key="1">
    <source>
        <dbReference type="SAM" id="MobiDB-lite"/>
    </source>
</evidence>
<dbReference type="RefSeq" id="XP_062687400.1">
    <property type="nucleotide sequence ID" value="XM_062829361.1"/>
</dbReference>
<sequence length="506" mass="54504">MPHQSQPLPVGVPNPTMMHARLGQLAMQITQTLPTALMEYHEVQRLTDRDRPHIKNFALKRFVAIPEPLRDPLREKVLSQLAPQHAQQIRAMGLDPLMIFFEHQSLMQVRRSLAAQSRQGMAPHPQQVPQPHNQVNPALMNPPGQSHGVTDGQLLPPNLEAIRNEQQMGLRAQEAGQVVVPASSGPGAPGRNATPGPMINHIHTAAAQQGPNQTPRPPPSAPPGFHHQQVRMETLNPTQVQAQAQVPIRGQGPNRHAQGQPGGLGGLPTASQSPAINNMAAPMQQSPAPMAQGMRTTLNPSFNHHANARPPSMQGNISASNPAMAAMLGNLNPNSGSVPGGLPESQIKDMMAKWEQQRNTTGNAQQLPKHPQVSGMPAQHQLMGAVNTPNQPVNIGNAQQPGGMMPPGMQAGPGQPQLNGPQNAQTATMAALTTNPWAIQMVDNLDIPADALNALRGIVQPVILPPNMKKWVHLKAWHQTAGLPPHVQDKVAQVLTTFQQQQIRQL</sequence>
<dbReference type="GO" id="GO:0035097">
    <property type="term" value="C:histone methyltransferase complex"/>
    <property type="evidence" value="ECO:0007669"/>
    <property type="project" value="TreeGrafter"/>
</dbReference>
<dbReference type="GeneID" id="87866515"/>
<keyword evidence="3" id="KW-1185">Reference proteome</keyword>
<dbReference type="InterPro" id="IPR026638">
    <property type="entry name" value="NCOA6"/>
</dbReference>
<feature type="region of interest" description="Disordered" evidence="1">
    <location>
        <begin position="119"/>
        <end position="146"/>
    </location>
</feature>
<feature type="compositionally biased region" description="Polar residues" evidence="1">
    <location>
        <begin position="294"/>
        <end position="304"/>
    </location>
</feature>
<evidence type="ECO:0000313" key="2">
    <source>
        <dbReference type="EMBL" id="KAK3356023.1"/>
    </source>
</evidence>
<dbReference type="Proteomes" id="UP001278500">
    <property type="component" value="Unassembled WGS sequence"/>
</dbReference>
<dbReference type="GO" id="GO:0005667">
    <property type="term" value="C:transcription regulator complex"/>
    <property type="evidence" value="ECO:0007669"/>
    <property type="project" value="TreeGrafter"/>
</dbReference>
<organism evidence="2 3">
    <name type="scientific">Neurospora tetraspora</name>
    <dbReference type="NCBI Taxonomy" id="94610"/>
    <lineage>
        <taxon>Eukaryota</taxon>
        <taxon>Fungi</taxon>
        <taxon>Dikarya</taxon>
        <taxon>Ascomycota</taxon>
        <taxon>Pezizomycotina</taxon>
        <taxon>Sordariomycetes</taxon>
        <taxon>Sordariomycetidae</taxon>
        <taxon>Sordariales</taxon>
        <taxon>Sordariaceae</taxon>
        <taxon>Neurospora</taxon>
    </lineage>
</organism>
<feature type="region of interest" description="Disordered" evidence="1">
    <location>
        <begin position="207"/>
        <end position="227"/>
    </location>
</feature>
<proteinExistence type="predicted"/>
<dbReference type="AlphaFoldDB" id="A0AAE0JRA1"/>
<name>A0AAE0JRA1_9PEZI</name>
<dbReference type="GO" id="GO:0045944">
    <property type="term" value="P:positive regulation of transcription by RNA polymerase II"/>
    <property type="evidence" value="ECO:0007669"/>
    <property type="project" value="TreeGrafter"/>
</dbReference>
<dbReference type="EMBL" id="JAUEPP010000001">
    <property type="protein sequence ID" value="KAK3356023.1"/>
    <property type="molecule type" value="Genomic_DNA"/>
</dbReference>
<dbReference type="PANTHER" id="PTHR15690:SF0">
    <property type="entry name" value="NUCLEAR RECEPTOR COACTIVATOR 6"/>
    <property type="match status" value="1"/>
</dbReference>
<accession>A0AAE0JRA1</accession>
<reference evidence="2" key="2">
    <citation type="submission" date="2023-06" db="EMBL/GenBank/DDBJ databases">
        <authorList>
            <consortium name="Lawrence Berkeley National Laboratory"/>
            <person name="Haridas S."/>
            <person name="Hensen N."/>
            <person name="Bonometti L."/>
            <person name="Westerberg I."/>
            <person name="Brannstrom I.O."/>
            <person name="Guillou S."/>
            <person name="Cros-Aarteil S."/>
            <person name="Calhoun S."/>
            <person name="Kuo A."/>
            <person name="Mondo S."/>
            <person name="Pangilinan J."/>
            <person name="Riley R."/>
            <person name="Labutti K."/>
            <person name="Andreopoulos B."/>
            <person name="Lipzen A."/>
            <person name="Chen C."/>
            <person name="Yanf M."/>
            <person name="Daum C."/>
            <person name="Ng V."/>
            <person name="Clum A."/>
            <person name="Steindorff A."/>
            <person name="Ohm R."/>
            <person name="Martin F."/>
            <person name="Silar P."/>
            <person name="Natvig D."/>
            <person name="Lalanne C."/>
            <person name="Gautier V."/>
            <person name="Ament-Velasquez S.L."/>
            <person name="Kruys A."/>
            <person name="Hutchinson M.I."/>
            <person name="Powell A.J."/>
            <person name="Barry K."/>
            <person name="Miller A.N."/>
            <person name="Grigoriev I.V."/>
            <person name="Debuchy R."/>
            <person name="Gladieux P."/>
            <person name="Thoren M.H."/>
            <person name="Johannesson H."/>
        </authorList>
    </citation>
    <scope>NUCLEOTIDE SEQUENCE</scope>
    <source>
        <strain evidence="2">CBS 560.94</strain>
    </source>
</reference>
<evidence type="ECO:0000313" key="3">
    <source>
        <dbReference type="Proteomes" id="UP001278500"/>
    </source>
</evidence>
<comment type="caution">
    <text evidence="2">The sequence shown here is derived from an EMBL/GenBank/DDBJ whole genome shotgun (WGS) entry which is preliminary data.</text>
</comment>
<evidence type="ECO:0008006" key="4">
    <source>
        <dbReference type="Google" id="ProtNLM"/>
    </source>
</evidence>
<protein>
    <recommendedName>
        <fullName evidence="4">Mediator complex subunit 15 KIX domain-containing protein</fullName>
    </recommendedName>
</protein>
<feature type="compositionally biased region" description="Low complexity" evidence="1">
    <location>
        <begin position="279"/>
        <end position="292"/>
    </location>
</feature>